<dbReference type="InterPro" id="IPR015421">
    <property type="entry name" value="PyrdxlP-dep_Trfase_major"/>
</dbReference>
<dbReference type="PANTHER" id="PTHR30244:SF34">
    <property type="entry name" value="DTDP-4-AMINO-4,6-DIDEOXYGALACTOSE TRANSAMINASE"/>
    <property type="match status" value="1"/>
</dbReference>
<proteinExistence type="inferred from homology"/>
<dbReference type="EMBL" id="BDME01000002">
    <property type="protein sequence ID" value="GAX87592.1"/>
    <property type="molecule type" value="Genomic_DNA"/>
</dbReference>
<keyword evidence="3 4" id="KW-0663">Pyridoxal phosphate</keyword>
<organism evidence="5 6">
    <name type="scientific">Lebetimonas natsushimae</name>
    <dbReference type="NCBI Taxonomy" id="1936991"/>
    <lineage>
        <taxon>Bacteria</taxon>
        <taxon>Pseudomonadati</taxon>
        <taxon>Campylobacterota</taxon>
        <taxon>Epsilonproteobacteria</taxon>
        <taxon>Nautiliales</taxon>
        <taxon>Nautiliaceae</taxon>
        <taxon>Lebetimonas</taxon>
    </lineage>
</organism>
<dbReference type="PIRSF" id="PIRSF000390">
    <property type="entry name" value="PLP_StrS"/>
    <property type="match status" value="1"/>
</dbReference>
<comment type="caution">
    <text evidence="5">The sequence shown here is derived from an EMBL/GenBank/DDBJ whole genome shotgun (WGS) entry which is preliminary data.</text>
</comment>
<dbReference type="Proteomes" id="UP000217944">
    <property type="component" value="Unassembled WGS sequence"/>
</dbReference>
<dbReference type="AlphaFoldDB" id="A0A292Y9L2"/>
<dbReference type="SUPFAM" id="SSF53383">
    <property type="entry name" value="PLP-dependent transferases"/>
    <property type="match status" value="1"/>
</dbReference>
<dbReference type="InterPro" id="IPR015422">
    <property type="entry name" value="PyrdxlP-dep_Trfase_small"/>
</dbReference>
<evidence type="ECO:0000313" key="6">
    <source>
        <dbReference type="Proteomes" id="UP000217944"/>
    </source>
</evidence>
<dbReference type="GO" id="GO:0000271">
    <property type="term" value="P:polysaccharide biosynthetic process"/>
    <property type="evidence" value="ECO:0007669"/>
    <property type="project" value="TreeGrafter"/>
</dbReference>
<dbReference type="InterPro" id="IPR000653">
    <property type="entry name" value="DegT/StrS_aminotransferase"/>
</dbReference>
<keyword evidence="6" id="KW-1185">Reference proteome</keyword>
<protein>
    <recommendedName>
        <fullName evidence="7">UDP-4-amino-4, 6-dideoxy-N-acetyl-beta-L-altrosamine transaminase</fullName>
    </recommendedName>
</protein>
<feature type="modified residue" description="N6-(pyridoxal phosphate)lysine" evidence="3">
    <location>
        <position position="209"/>
    </location>
</feature>
<dbReference type="InterPro" id="IPR020026">
    <property type="entry name" value="PseC"/>
</dbReference>
<evidence type="ECO:0000256" key="3">
    <source>
        <dbReference type="PIRSR" id="PIRSR000390-2"/>
    </source>
</evidence>
<dbReference type="CDD" id="cd00616">
    <property type="entry name" value="AHBA_syn"/>
    <property type="match status" value="1"/>
</dbReference>
<dbReference type="NCBIfam" id="TIGR03588">
    <property type="entry name" value="PseC"/>
    <property type="match status" value="1"/>
</dbReference>
<sequence length="411" mass="47688">MVKKRRVFRTFKGIYKMIPYSRQFIDEDDKKAVLEVLNSDFLTTGPKVKEFENAICDYTDAKYAIAVSNGTAALHISSLILLNKGDLVLTTPNSFVATSNSILYAGANPLFVDIKEDGNIDLDKCIDIINQFGSKIKAIFLVHFSGNPVDMEKLAFIRRKYPEIKILEDASHAIGAKYKWKIDNEKGKISKIGDCKFSDITTFSFHPVKNITTGEGGAVLTNNEEIYKKALILRNHGIIRSDFENEDLAYDKKGNLNPWYYEMQELGFNYRISDIQCALGISQLKKLDKFIEKKHFLAKRYDEAFENTIIKPLYKFNEFSAYHLYVVRVDFSRLNITKAEFFYKLREDGIYLQLHYIPINKQPYYKKLGYGSENLPQMYKYYEEAFSIPLYYSLSEKEQNYVIKKLFEVLK</sequence>
<evidence type="ECO:0000256" key="2">
    <source>
        <dbReference type="PIRSR" id="PIRSR000390-1"/>
    </source>
</evidence>
<dbReference type="Pfam" id="PF01041">
    <property type="entry name" value="DegT_DnrJ_EryC1"/>
    <property type="match status" value="1"/>
</dbReference>
<dbReference type="Gene3D" id="3.40.640.10">
    <property type="entry name" value="Type I PLP-dependent aspartate aminotransferase-like (Major domain)"/>
    <property type="match status" value="1"/>
</dbReference>
<dbReference type="GO" id="GO:0030170">
    <property type="term" value="F:pyridoxal phosphate binding"/>
    <property type="evidence" value="ECO:0007669"/>
    <property type="project" value="TreeGrafter"/>
</dbReference>
<reference evidence="5 6" key="1">
    <citation type="journal article" date="2017" name="Syst. Appl. Microbiol.">
        <title>Lebetimonas natsushimae sp. nov., a novel strictly anaerobic, moderately thermophilic chemoautotroph isolated from a deep-sea hydrothermal vent polychaete nest in the Mid-Okinawa Trough.</title>
        <authorList>
            <person name="Nagata R."/>
            <person name="Takaki Y."/>
            <person name="Tame A."/>
            <person name="Nunoura T."/>
            <person name="Muto H."/>
            <person name="Mino S."/>
            <person name="Sawayama S."/>
            <person name="Takai K."/>
            <person name="Nakagawa S."/>
        </authorList>
    </citation>
    <scope>NUCLEOTIDE SEQUENCE [LARGE SCALE GENOMIC DNA]</scope>
    <source>
        <strain evidence="5 6">HS1857</strain>
    </source>
</reference>
<comment type="similarity">
    <text evidence="1 4">Belongs to the DegT/DnrJ/EryC1 family.</text>
</comment>
<evidence type="ECO:0000256" key="1">
    <source>
        <dbReference type="ARBA" id="ARBA00037999"/>
    </source>
</evidence>
<dbReference type="GO" id="GO:0008483">
    <property type="term" value="F:transaminase activity"/>
    <property type="evidence" value="ECO:0007669"/>
    <property type="project" value="TreeGrafter"/>
</dbReference>
<accession>A0A292Y9L2</accession>
<dbReference type="Gene3D" id="3.90.1150.10">
    <property type="entry name" value="Aspartate Aminotransferase, domain 1"/>
    <property type="match status" value="1"/>
</dbReference>
<evidence type="ECO:0000313" key="5">
    <source>
        <dbReference type="EMBL" id="GAX87592.1"/>
    </source>
</evidence>
<name>A0A292Y9L2_9BACT</name>
<dbReference type="PANTHER" id="PTHR30244">
    <property type="entry name" value="TRANSAMINASE"/>
    <property type="match status" value="1"/>
</dbReference>
<feature type="active site" description="Proton acceptor" evidence="2">
    <location>
        <position position="209"/>
    </location>
</feature>
<evidence type="ECO:0000256" key="4">
    <source>
        <dbReference type="RuleBase" id="RU004508"/>
    </source>
</evidence>
<gene>
    <name evidence="5" type="ORF">LNAT_P0889</name>
</gene>
<evidence type="ECO:0008006" key="7">
    <source>
        <dbReference type="Google" id="ProtNLM"/>
    </source>
</evidence>
<dbReference type="InterPro" id="IPR015424">
    <property type="entry name" value="PyrdxlP-dep_Trfase"/>
</dbReference>